<dbReference type="GO" id="GO:0005615">
    <property type="term" value="C:extracellular space"/>
    <property type="evidence" value="ECO:0007669"/>
    <property type="project" value="UniProtKB-KW"/>
</dbReference>
<reference evidence="6" key="1">
    <citation type="submission" date="2018-06" db="EMBL/GenBank/DDBJ databases">
        <title>Genome assembly of Danube salmon.</title>
        <authorList>
            <person name="Macqueen D.J."/>
            <person name="Gundappa M.K."/>
        </authorList>
    </citation>
    <scope>NUCLEOTIDE SEQUENCE [LARGE SCALE GENOMIC DNA]</scope>
</reference>
<sequence>MGSRSIMLLSLVFSSLLCVATWMTVVDANFGPVNTCCLKLTQKRISPKKVVDYIVQTTALCPIKVIVLHTIKRKRICGDPGIDWVRKAMVKVDETKAIKREEEEEGKEGKTVTKAPAVPCKQGKGQKKGGKKGKGKGGKRGGKREGRGRKRTGVTNQLSN</sequence>
<feature type="domain" description="Chemokine interleukin-8-like" evidence="4">
    <location>
        <begin position="33"/>
        <end position="92"/>
    </location>
</feature>
<dbReference type="Ensembl" id="ENSHHUT00000059958.1">
    <property type="protein sequence ID" value="ENSHHUP00000057969.1"/>
    <property type="gene ID" value="ENSHHUG00000034517.1"/>
</dbReference>
<dbReference type="InterPro" id="IPR036048">
    <property type="entry name" value="Interleukin_8-like_sf"/>
</dbReference>
<dbReference type="Pfam" id="PF00048">
    <property type="entry name" value="IL8"/>
    <property type="match status" value="1"/>
</dbReference>
<dbReference type="PANTHER" id="PTHR12015:SF177">
    <property type="entry name" value="CHEMOKINE INTERLEUKIN-8-LIKE DOMAIN-CONTAINING PROTEIN"/>
    <property type="match status" value="1"/>
</dbReference>
<evidence type="ECO:0000256" key="2">
    <source>
        <dbReference type="SAM" id="MobiDB-lite"/>
    </source>
</evidence>
<accession>A0A4W5PAI7</accession>
<keyword evidence="6" id="KW-1185">Reference proteome</keyword>
<dbReference type="GO" id="GO:0008009">
    <property type="term" value="F:chemokine activity"/>
    <property type="evidence" value="ECO:0007669"/>
    <property type="project" value="InterPro"/>
</dbReference>
<dbReference type="InterPro" id="IPR001811">
    <property type="entry name" value="Chemokine_IL8-like_dom"/>
</dbReference>
<organism evidence="5 6">
    <name type="scientific">Hucho hucho</name>
    <name type="common">huchen</name>
    <dbReference type="NCBI Taxonomy" id="62062"/>
    <lineage>
        <taxon>Eukaryota</taxon>
        <taxon>Metazoa</taxon>
        <taxon>Chordata</taxon>
        <taxon>Craniata</taxon>
        <taxon>Vertebrata</taxon>
        <taxon>Euteleostomi</taxon>
        <taxon>Actinopterygii</taxon>
        <taxon>Neopterygii</taxon>
        <taxon>Teleostei</taxon>
        <taxon>Protacanthopterygii</taxon>
        <taxon>Salmoniformes</taxon>
        <taxon>Salmonidae</taxon>
        <taxon>Salmoninae</taxon>
        <taxon>Hucho</taxon>
    </lineage>
</organism>
<proteinExistence type="predicted"/>
<evidence type="ECO:0000256" key="1">
    <source>
        <dbReference type="ARBA" id="ARBA00022514"/>
    </source>
</evidence>
<feature type="region of interest" description="Disordered" evidence="2">
    <location>
        <begin position="99"/>
        <end position="160"/>
    </location>
</feature>
<evidence type="ECO:0000259" key="4">
    <source>
        <dbReference type="SMART" id="SM00199"/>
    </source>
</evidence>
<dbReference type="STRING" id="62062.ENSHHUP00000057969"/>
<feature type="signal peptide" evidence="3">
    <location>
        <begin position="1"/>
        <end position="28"/>
    </location>
</feature>
<dbReference type="InterPro" id="IPR039809">
    <property type="entry name" value="Chemokine_b/g/d"/>
</dbReference>
<dbReference type="Proteomes" id="UP000314982">
    <property type="component" value="Unassembled WGS sequence"/>
</dbReference>
<keyword evidence="3" id="KW-0732">Signal</keyword>
<dbReference type="PANTHER" id="PTHR12015">
    <property type="entry name" value="SMALL INDUCIBLE CYTOKINE A"/>
    <property type="match status" value="1"/>
</dbReference>
<dbReference type="CDD" id="cd00169">
    <property type="entry name" value="Chemokine"/>
    <property type="match status" value="1"/>
</dbReference>
<feature type="chain" id="PRO_5021334755" description="Chemokine interleukin-8-like domain-containing protein" evidence="3">
    <location>
        <begin position="29"/>
        <end position="160"/>
    </location>
</feature>
<name>A0A4W5PAI7_9TELE</name>
<keyword evidence="1" id="KW-0202">Cytokine</keyword>
<dbReference type="GO" id="GO:0006955">
    <property type="term" value="P:immune response"/>
    <property type="evidence" value="ECO:0007669"/>
    <property type="project" value="InterPro"/>
</dbReference>
<reference evidence="5" key="3">
    <citation type="submission" date="2025-09" db="UniProtKB">
        <authorList>
            <consortium name="Ensembl"/>
        </authorList>
    </citation>
    <scope>IDENTIFICATION</scope>
</reference>
<dbReference type="Gene3D" id="2.40.50.40">
    <property type="match status" value="1"/>
</dbReference>
<dbReference type="SMART" id="SM00199">
    <property type="entry name" value="SCY"/>
    <property type="match status" value="1"/>
</dbReference>
<evidence type="ECO:0000256" key="3">
    <source>
        <dbReference type="SAM" id="SignalP"/>
    </source>
</evidence>
<evidence type="ECO:0000313" key="5">
    <source>
        <dbReference type="Ensembl" id="ENSHHUP00000057969.1"/>
    </source>
</evidence>
<feature type="compositionally biased region" description="Basic residues" evidence="2">
    <location>
        <begin position="124"/>
        <end position="152"/>
    </location>
</feature>
<protein>
    <recommendedName>
        <fullName evidence="4">Chemokine interleukin-8-like domain-containing protein</fullName>
    </recommendedName>
</protein>
<dbReference type="GeneTree" id="ENSGT01000000215891"/>
<reference evidence="5" key="2">
    <citation type="submission" date="2025-08" db="UniProtKB">
        <authorList>
            <consortium name="Ensembl"/>
        </authorList>
    </citation>
    <scope>IDENTIFICATION</scope>
</reference>
<evidence type="ECO:0000313" key="6">
    <source>
        <dbReference type="Proteomes" id="UP000314982"/>
    </source>
</evidence>
<dbReference type="AlphaFoldDB" id="A0A4W5PAI7"/>
<dbReference type="SUPFAM" id="SSF54117">
    <property type="entry name" value="Interleukin 8-like chemokines"/>
    <property type="match status" value="1"/>
</dbReference>
<feature type="compositionally biased region" description="Basic and acidic residues" evidence="2">
    <location>
        <begin position="99"/>
        <end position="111"/>
    </location>
</feature>